<evidence type="ECO:0000313" key="2">
    <source>
        <dbReference type="Proteomes" id="UP000807504"/>
    </source>
</evidence>
<comment type="caution">
    <text evidence="1">The sequence shown here is derived from an EMBL/GenBank/DDBJ whole genome shotgun (WGS) entry which is preliminary data.</text>
</comment>
<organism evidence="1 2">
    <name type="scientific">Argiope bruennichi</name>
    <name type="common">Wasp spider</name>
    <name type="synonym">Aranea bruennichi</name>
    <dbReference type="NCBI Taxonomy" id="94029"/>
    <lineage>
        <taxon>Eukaryota</taxon>
        <taxon>Metazoa</taxon>
        <taxon>Ecdysozoa</taxon>
        <taxon>Arthropoda</taxon>
        <taxon>Chelicerata</taxon>
        <taxon>Arachnida</taxon>
        <taxon>Araneae</taxon>
        <taxon>Araneomorphae</taxon>
        <taxon>Entelegynae</taxon>
        <taxon>Araneoidea</taxon>
        <taxon>Araneidae</taxon>
        <taxon>Argiope</taxon>
    </lineage>
</organism>
<dbReference type="AlphaFoldDB" id="A0A8T0FIY3"/>
<proteinExistence type="predicted"/>
<accession>A0A8T0FIY3</accession>
<sequence>MLHMRLNDSWLYGNVLEAALNIFPSCPNTSRERERGYPPDLLEAYHIDIEIPEHREGSLGGTVLFRTSARNKAATKGQGCLYFAGDKLYLWVQRDQEMEFLGIEKKIRCIQQLSVRAQKKFRASSLEEGSAMAKMFV</sequence>
<keyword evidence="2" id="KW-1185">Reference proteome</keyword>
<dbReference type="EMBL" id="JABXBU010000011">
    <property type="protein sequence ID" value="KAF8791227.1"/>
    <property type="molecule type" value="Genomic_DNA"/>
</dbReference>
<gene>
    <name evidence="1" type="ORF">HNY73_006127</name>
</gene>
<evidence type="ECO:0000313" key="1">
    <source>
        <dbReference type="EMBL" id="KAF8791227.1"/>
    </source>
</evidence>
<reference evidence="1" key="2">
    <citation type="submission" date="2020-06" db="EMBL/GenBank/DDBJ databases">
        <authorList>
            <person name="Sheffer M."/>
        </authorList>
    </citation>
    <scope>NUCLEOTIDE SEQUENCE</scope>
</reference>
<reference evidence="1" key="1">
    <citation type="journal article" date="2020" name="bioRxiv">
        <title>Chromosome-level reference genome of the European wasp spider Argiope bruennichi: a resource for studies on range expansion and evolutionary adaptation.</title>
        <authorList>
            <person name="Sheffer M.M."/>
            <person name="Hoppe A."/>
            <person name="Krehenwinkel H."/>
            <person name="Uhl G."/>
            <person name="Kuss A.W."/>
            <person name="Jensen L."/>
            <person name="Jensen C."/>
            <person name="Gillespie R.G."/>
            <person name="Hoff K.J."/>
            <person name="Prost S."/>
        </authorList>
    </citation>
    <scope>NUCLEOTIDE SEQUENCE</scope>
</reference>
<protein>
    <submittedName>
        <fullName evidence="1">Uncharacterized protein</fullName>
    </submittedName>
</protein>
<name>A0A8T0FIY3_ARGBR</name>
<dbReference type="Proteomes" id="UP000807504">
    <property type="component" value="Unassembled WGS sequence"/>
</dbReference>